<comment type="caution">
    <text evidence="3">Lacks conserved residue(s) required for the propagation of feature annotation.</text>
</comment>
<keyword evidence="2 3" id="KW-1015">Disulfide bond</keyword>
<dbReference type="SMART" id="SM00130">
    <property type="entry name" value="KR"/>
    <property type="match status" value="5"/>
</dbReference>
<feature type="domain" description="Kringle" evidence="4">
    <location>
        <begin position="340"/>
        <end position="422"/>
    </location>
</feature>
<feature type="domain" description="Kringle" evidence="4">
    <location>
        <begin position="126"/>
        <end position="208"/>
    </location>
</feature>
<dbReference type="PANTHER" id="PTHR24261">
    <property type="entry name" value="PLASMINOGEN-RELATED"/>
    <property type="match status" value="1"/>
</dbReference>
<dbReference type="InterPro" id="IPR018056">
    <property type="entry name" value="Kringle_CS"/>
</dbReference>
<proteinExistence type="predicted"/>
<accession>A0A7R9AG67</accession>
<protein>
    <recommendedName>
        <fullName evidence="4">Kringle domain-containing protein</fullName>
    </recommendedName>
</protein>
<dbReference type="PANTHER" id="PTHR24261:SF7">
    <property type="entry name" value="KRINGLE DOMAIN-CONTAINING PROTEIN"/>
    <property type="match status" value="1"/>
</dbReference>
<dbReference type="InterPro" id="IPR000001">
    <property type="entry name" value="Kringle"/>
</dbReference>
<dbReference type="PRINTS" id="PR00018">
    <property type="entry name" value="KRINGLE"/>
</dbReference>
<keyword evidence="1 3" id="KW-0420">Kringle</keyword>
<evidence type="ECO:0000313" key="5">
    <source>
        <dbReference type="EMBL" id="CAD7253497.1"/>
    </source>
</evidence>
<evidence type="ECO:0000256" key="3">
    <source>
        <dbReference type="PROSITE-ProRule" id="PRU00121"/>
    </source>
</evidence>
<feature type="disulfide bond" evidence="3">
    <location>
        <begin position="69"/>
        <end position="92"/>
    </location>
</feature>
<gene>
    <name evidence="5" type="ORF">DSTB1V02_LOCUS13246</name>
</gene>
<evidence type="ECO:0000313" key="6">
    <source>
        <dbReference type="Proteomes" id="UP000677054"/>
    </source>
</evidence>
<dbReference type="CDD" id="cd00108">
    <property type="entry name" value="KR"/>
    <property type="match status" value="3"/>
</dbReference>
<dbReference type="InterPro" id="IPR038178">
    <property type="entry name" value="Kringle_sf"/>
</dbReference>
<evidence type="ECO:0000256" key="2">
    <source>
        <dbReference type="ARBA" id="ARBA00023157"/>
    </source>
</evidence>
<sequence length="531" mass="60753">MSEQLYKYPECRLTEKGREYIGSVNKTESGKECLRWDKKPYGTPDDFFENITYSGHFTNVDTWSHKNYCRNPSGKERPWCFVMDKDVQWEYCDIPICTDKGSYSIVIPYPYHIPINHPPECKMTQQGGEYIGRKNVSHSGFPCQPWRSVEPQNYTQIVMAENFPGIPDYEEIDEHYNFCRNPDGDASPYCYNGKGGSPPWEHCDLSFCHLPDVKGQEGNVYPECRLSEKGKEYLGKKDVTETGKPCLHWESQPYGMPWDFYNSKIDYAEHFLNQDPTLHKNYCRNPSLYRERPWCFVLDSDIVWEYCNIPFCHHLGESFHSHLAKSAASHLEANPPECKLTGTGGEYVGRRNTSISGSPCQHWLSQSPEPHEAIRNTLSAFSDEVDGSHNFCRNPDGSVHGPWCFIESKDGSMWEYCDVPYCPKTEGEKCDIRVSGLCVTPVECKKGRKGDKYMGTKNVTKSGHRCQLWMSRSPNDHDPSSSFYEVAGLFPDDLHPSHNFCRNPNGDVGGPWCFNGDGTNPSIDYCEVKPC</sequence>
<dbReference type="EMBL" id="CAJPEV010005957">
    <property type="protein sequence ID" value="CAG0903692.1"/>
    <property type="molecule type" value="Genomic_DNA"/>
</dbReference>
<dbReference type="SUPFAM" id="SSF57440">
    <property type="entry name" value="Kringle-like"/>
    <property type="match status" value="5"/>
</dbReference>
<reference evidence="5" key="1">
    <citation type="submission" date="2020-11" db="EMBL/GenBank/DDBJ databases">
        <authorList>
            <person name="Tran Van P."/>
        </authorList>
    </citation>
    <scope>NUCLEOTIDE SEQUENCE</scope>
</reference>
<dbReference type="InterPro" id="IPR050759">
    <property type="entry name" value="Serine_protease_kringle"/>
</dbReference>
<dbReference type="Proteomes" id="UP000677054">
    <property type="component" value="Unassembled WGS sequence"/>
</dbReference>
<feature type="domain" description="Kringle" evidence="4">
    <location>
        <begin position="229"/>
        <end position="312"/>
    </location>
</feature>
<dbReference type="InterPro" id="IPR013806">
    <property type="entry name" value="Kringle-like"/>
</dbReference>
<evidence type="ECO:0000259" key="4">
    <source>
        <dbReference type="PROSITE" id="PS50070"/>
    </source>
</evidence>
<dbReference type="PROSITE" id="PS50070">
    <property type="entry name" value="KRINGLE_2"/>
    <property type="match status" value="5"/>
</dbReference>
<organism evidence="5">
    <name type="scientific">Darwinula stevensoni</name>
    <dbReference type="NCBI Taxonomy" id="69355"/>
    <lineage>
        <taxon>Eukaryota</taxon>
        <taxon>Metazoa</taxon>
        <taxon>Ecdysozoa</taxon>
        <taxon>Arthropoda</taxon>
        <taxon>Crustacea</taxon>
        <taxon>Oligostraca</taxon>
        <taxon>Ostracoda</taxon>
        <taxon>Podocopa</taxon>
        <taxon>Podocopida</taxon>
        <taxon>Darwinulocopina</taxon>
        <taxon>Darwinuloidea</taxon>
        <taxon>Darwinulidae</taxon>
        <taxon>Darwinula</taxon>
    </lineage>
</organism>
<evidence type="ECO:0000256" key="1">
    <source>
        <dbReference type="ARBA" id="ARBA00022572"/>
    </source>
</evidence>
<keyword evidence="6" id="KW-1185">Reference proteome</keyword>
<dbReference type="AlphaFoldDB" id="A0A7R9AG67"/>
<dbReference type="OrthoDB" id="1915767at2759"/>
<dbReference type="Gene3D" id="2.40.20.10">
    <property type="entry name" value="Plasminogen Kringle 4"/>
    <property type="match status" value="5"/>
</dbReference>
<dbReference type="Pfam" id="PF00051">
    <property type="entry name" value="Kringle"/>
    <property type="match status" value="5"/>
</dbReference>
<feature type="domain" description="Kringle" evidence="4">
    <location>
        <begin position="443"/>
        <end position="531"/>
    </location>
</feature>
<feature type="domain" description="Kringle" evidence="4">
    <location>
        <begin position="16"/>
        <end position="97"/>
    </location>
</feature>
<dbReference type="PROSITE" id="PS00021">
    <property type="entry name" value="KRINGLE_1"/>
    <property type="match status" value="5"/>
</dbReference>
<name>A0A7R9AG67_9CRUS</name>
<dbReference type="EMBL" id="LR905474">
    <property type="protein sequence ID" value="CAD7253497.1"/>
    <property type="molecule type" value="Genomic_DNA"/>
</dbReference>